<gene>
    <name evidence="1" type="ORF">V6N12_029192</name>
</gene>
<proteinExistence type="predicted"/>
<organism evidence="1 2">
    <name type="scientific">Hibiscus sabdariffa</name>
    <name type="common">roselle</name>
    <dbReference type="NCBI Taxonomy" id="183260"/>
    <lineage>
        <taxon>Eukaryota</taxon>
        <taxon>Viridiplantae</taxon>
        <taxon>Streptophyta</taxon>
        <taxon>Embryophyta</taxon>
        <taxon>Tracheophyta</taxon>
        <taxon>Spermatophyta</taxon>
        <taxon>Magnoliopsida</taxon>
        <taxon>eudicotyledons</taxon>
        <taxon>Gunneridae</taxon>
        <taxon>Pentapetalae</taxon>
        <taxon>rosids</taxon>
        <taxon>malvids</taxon>
        <taxon>Malvales</taxon>
        <taxon>Malvaceae</taxon>
        <taxon>Malvoideae</taxon>
        <taxon>Hibiscus</taxon>
    </lineage>
</organism>
<sequence>MGKPLSFQFCIYDEVEEGMSMTPCSTMVNVCLKHVPLIKAVPVNKETNAIPLEPFGWAFRLEFNDHQSIGFFFGFRPLFLEAFPSSFLVG</sequence>
<comment type="caution">
    <text evidence="1">The sequence shown here is derived from an EMBL/GenBank/DDBJ whole genome shotgun (WGS) entry which is preliminary data.</text>
</comment>
<evidence type="ECO:0000313" key="2">
    <source>
        <dbReference type="Proteomes" id="UP001472677"/>
    </source>
</evidence>
<name>A0ABR2CVU5_9ROSI</name>
<keyword evidence="2" id="KW-1185">Reference proteome</keyword>
<dbReference type="EMBL" id="JBBPBM010000041">
    <property type="protein sequence ID" value="KAK8524326.1"/>
    <property type="molecule type" value="Genomic_DNA"/>
</dbReference>
<protein>
    <submittedName>
        <fullName evidence="1">Uncharacterized protein</fullName>
    </submittedName>
</protein>
<accession>A0ABR2CVU5</accession>
<reference evidence="1 2" key="1">
    <citation type="journal article" date="2024" name="G3 (Bethesda)">
        <title>Genome assembly of Hibiscus sabdariffa L. provides insights into metabolisms of medicinal natural products.</title>
        <authorList>
            <person name="Kim T."/>
        </authorList>
    </citation>
    <scope>NUCLEOTIDE SEQUENCE [LARGE SCALE GENOMIC DNA]</scope>
    <source>
        <strain evidence="1">TK-2024</strain>
        <tissue evidence="1">Old leaves</tissue>
    </source>
</reference>
<evidence type="ECO:0000313" key="1">
    <source>
        <dbReference type="EMBL" id="KAK8524326.1"/>
    </source>
</evidence>
<dbReference type="Proteomes" id="UP001472677">
    <property type="component" value="Unassembled WGS sequence"/>
</dbReference>